<protein>
    <submittedName>
        <fullName evidence="1">Uncharacterized protein</fullName>
    </submittedName>
</protein>
<dbReference type="EMBL" id="CM010720">
    <property type="protein sequence ID" value="RZC64634.1"/>
    <property type="molecule type" value="Genomic_DNA"/>
</dbReference>
<dbReference type="Proteomes" id="UP000316621">
    <property type="component" value="Chromosome 6"/>
</dbReference>
<reference evidence="1 2" key="1">
    <citation type="journal article" date="2018" name="Science">
        <title>The opium poppy genome and morphinan production.</title>
        <authorList>
            <person name="Guo L."/>
            <person name="Winzer T."/>
            <person name="Yang X."/>
            <person name="Li Y."/>
            <person name="Ning Z."/>
            <person name="He Z."/>
            <person name="Teodor R."/>
            <person name="Lu Y."/>
            <person name="Bowser T.A."/>
            <person name="Graham I.A."/>
            <person name="Ye K."/>
        </authorList>
    </citation>
    <scope>NUCLEOTIDE SEQUENCE [LARGE SCALE GENOMIC DNA]</scope>
    <source>
        <strain evidence="2">cv. HN1</strain>
        <tissue evidence="1">Leaves</tissue>
    </source>
</reference>
<dbReference type="Gramene" id="RZC64634">
    <property type="protein sequence ID" value="RZC64634"/>
    <property type="gene ID" value="C5167_008324"/>
</dbReference>
<gene>
    <name evidence="1" type="ORF">C5167_008324</name>
</gene>
<evidence type="ECO:0000313" key="2">
    <source>
        <dbReference type="Proteomes" id="UP000316621"/>
    </source>
</evidence>
<dbReference type="AlphaFoldDB" id="A0A4Y7JU76"/>
<accession>A0A4Y7JU76</accession>
<evidence type="ECO:0000313" key="1">
    <source>
        <dbReference type="EMBL" id="RZC64634.1"/>
    </source>
</evidence>
<keyword evidence="2" id="KW-1185">Reference proteome</keyword>
<proteinExistence type="predicted"/>
<sequence length="93" mass="9752">MVLIWSDSSLASHAFLASTGGGRPMATKASLMRGQSNLWMLCPAQTLPSSRPKILSATSSNLGAVLTAARVIPSTRPDLRLTTDKSVGLISVQ</sequence>
<organism evidence="1 2">
    <name type="scientific">Papaver somniferum</name>
    <name type="common">Opium poppy</name>
    <dbReference type="NCBI Taxonomy" id="3469"/>
    <lineage>
        <taxon>Eukaryota</taxon>
        <taxon>Viridiplantae</taxon>
        <taxon>Streptophyta</taxon>
        <taxon>Embryophyta</taxon>
        <taxon>Tracheophyta</taxon>
        <taxon>Spermatophyta</taxon>
        <taxon>Magnoliopsida</taxon>
        <taxon>Ranunculales</taxon>
        <taxon>Papaveraceae</taxon>
        <taxon>Papaveroideae</taxon>
        <taxon>Papaver</taxon>
    </lineage>
</organism>
<name>A0A4Y7JU76_PAPSO</name>